<reference evidence="2 3" key="1">
    <citation type="submission" date="2024-11" db="EMBL/GenBank/DDBJ databases">
        <title>A near-complete genome assembly of Cinchona calisaya.</title>
        <authorList>
            <person name="Lian D.C."/>
            <person name="Zhao X.W."/>
            <person name="Wei L."/>
        </authorList>
    </citation>
    <scope>NUCLEOTIDE SEQUENCE [LARGE SCALE GENOMIC DNA]</scope>
    <source>
        <tissue evidence="2">Nenye</tissue>
    </source>
</reference>
<comment type="caution">
    <text evidence="2">The sequence shown here is derived from an EMBL/GenBank/DDBJ whole genome shotgun (WGS) entry which is preliminary data.</text>
</comment>
<dbReference type="EMBL" id="JBJUIK010000004">
    <property type="protein sequence ID" value="KAL3528815.1"/>
    <property type="molecule type" value="Genomic_DNA"/>
</dbReference>
<dbReference type="AlphaFoldDB" id="A0ABD3AAH7"/>
<keyword evidence="3" id="KW-1185">Reference proteome</keyword>
<sequence>MSKEHDFDSNIDNCEEDAAPDSGSDFESIRGSYEEDSNRSPKFNSKINPGSTMIMKLADNCSDEEDVQQFQRLYMCFAGVKEGFLVASYVATEGETKDSWIWFMNLLKEDLKIERDYEWTMMSDKQKGLYPAHFVLKMKVLLEIDEDVAKQQYDKPASKASNQQCNDDNGNMV</sequence>
<organism evidence="2 3">
    <name type="scientific">Cinchona calisaya</name>
    <dbReference type="NCBI Taxonomy" id="153742"/>
    <lineage>
        <taxon>Eukaryota</taxon>
        <taxon>Viridiplantae</taxon>
        <taxon>Streptophyta</taxon>
        <taxon>Embryophyta</taxon>
        <taxon>Tracheophyta</taxon>
        <taxon>Spermatophyta</taxon>
        <taxon>Magnoliopsida</taxon>
        <taxon>eudicotyledons</taxon>
        <taxon>Gunneridae</taxon>
        <taxon>Pentapetalae</taxon>
        <taxon>asterids</taxon>
        <taxon>lamiids</taxon>
        <taxon>Gentianales</taxon>
        <taxon>Rubiaceae</taxon>
        <taxon>Cinchonoideae</taxon>
        <taxon>Cinchoneae</taxon>
        <taxon>Cinchona</taxon>
    </lineage>
</organism>
<evidence type="ECO:0008006" key="4">
    <source>
        <dbReference type="Google" id="ProtNLM"/>
    </source>
</evidence>
<protein>
    <recommendedName>
        <fullName evidence="4">MULE transposase domain-containing protein</fullName>
    </recommendedName>
</protein>
<feature type="region of interest" description="Disordered" evidence="1">
    <location>
        <begin position="1"/>
        <end position="46"/>
    </location>
</feature>
<evidence type="ECO:0000256" key="1">
    <source>
        <dbReference type="SAM" id="MobiDB-lite"/>
    </source>
</evidence>
<feature type="region of interest" description="Disordered" evidence="1">
    <location>
        <begin position="153"/>
        <end position="173"/>
    </location>
</feature>
<proteinExistence type="predicted"/>
<dbReference type="PANTHER" id="PTHR31973">
    <property type="entry name" value="POLYPROTEIN, PUTATIVE-RELATED"/>
    <property type="match status" value="1"/>
</dbReference>
<evidence type="ECO:0000313" key="2">
    <source>
        <dbReference type="EMBL" id="KAL3528815.1"/>
    </source>
</evidence>
<accession>A0ABD3AAH7</accession>
<name>A0ABD3AAH7_9GENT</name>
<feature type="compositionally biased region" description="Polar residues" evidence="1">
    <location>
        <begin position="159"/>
        <end position="173"/>
    </location>
</feature>
<evidence type="ECO:0000313" key="3">
    <source>
        <dbReference type="Proteomes" id="UP001630127"/>
    </source>
</evidence>
<dbReference type="Proteomes" id="UP001630127">
    <property type="component" value="Unassembled WGS sequence"/>
</dbReference>
<gene>
    <name evidence="2" type="ORF">ACH5RR_008137</name>
</gene>
<dbReference type="PANTHER" id="PTHR31973:SF187">
    <property type="entry name" value="MUTATOR TRANSPOSASE MUDRA PROTEIN"/>
    <property type="match status" value="1"/>
</dbReference>